<keyword evidence="3" id="KW-1185">Reference proteome</keyword>
<comment type="caution">
    <text evidence="2">The sequence shown here is derived from an EMBL/GenBank/DDBJ whole genome shotgun (WGS) entry which is preliminary data.</text>
</comment>
<dbReference type="PANTHER" id="PTHR34068:SF1">
    <property type="entry name" value="UPF0145 PROTEIN YBJQ"/>
    <property type="match status" value="1"/>
</dbReference>
<accession>A0A938X453</accession>
<dbReference type="AlphaFoldDB" id="A0A938X453"/>
<dbReference type="Pfam" id="PF01906">
    <property type="entry name" value="YbjQ_1"/>
    <property type="match status" value="1"/>
</dbReference>
<proteinExistence type="inferred from homology"/>
<reference evidence="2" key="2">
    <citation type="journal article" date="2021" name="Sci. Rep.">
        <title>The distribution of antibiotic resistance genes in chicken gut microbiota commensals.</title>
        <authorList>
            <person name="Juricova H."/>
            <person name="Matiasovicova J."/>
            <person name="Kubasova T."/>
            <person name="Cejkova D."/>
            <person name="Rychlik I."/>
        </authorList>
    </citation>
    <scope>NUCLEOTIDE SEQUENCE</scope>
    <source>
        <strain evidence="2">An420c</strain>
    </source>
</reference>
<comment type="similarity">
    <text evidence="1">Belongs to the UPF0145 family.</text>
</comment>
<evidence type="ECO:0000256" key="1">
    <source>
        <dbReference type="ARBA" id="ARBA00010751"/>
    </source>
</evidence>
<organism evidence="2 3">
    <name type="scientific">Mordavella massiliensis</name>
    <dbReference type="NCBI Taxonomy" id="1871024"/>
    <lineage>
        <taxon>Bacteria</taxon>
        <taxon>Bacillati</taxon>
        <taxon>Bacillota</taxon>
        <taxon>Clostridia</taxon>
        <taxon>Eubacteriales</taxon>
        <taxon>Clostridiaceae</taxon>
        <taxon>Mordavella</taxon>
    </lineage>
</organism>
<sequence length="160" mass="18129">MLDVIVDSYADNENKKEFLINYLNKNWFHFIKEEQQKQKEEEYKIIIQQNKRFIKLTTGYNFDGYHITSYKGIISGETVIGTGLFSEFLASSSDLVGMNSNSFSQKMRAVKDNAIDQLRARAVCQDANAVIGVDFDYITFGNNMIGVSANGTAVVIEKNE</sequence>
<dbReference type="Gene3D" id="3.30.110.70">
    <property type="entry name" value="Hypothetical protein apc22750. Chain B"/>
    <property type="match status" value="1"/>
</dbReference>
<dbReference type="InterPro" id="IPR002765">
    <property type="entry name" value="UPF0145_YbjQ-like"/>
</dbReference>
<dbReference type="SUPFAM" id="SSF117782">
    <property type="entry name" value="YbjQ-like"/>
    <property type="match status" value="1"/>
</dbReference>
<name>A0A938X453_9CLOT</name>
<evidence type="ECO:0000313" key="2">
    <source>
        <dbReference type="EMBL" id="MBM6827189.1"/>
    </source>
</evidence>
<reference evidence="2" key="1">
    <citation type="submission" date="2020-08" db="EMBL/GenBank/DDBJ databases">
        <authorList>
            <person name="Cejkova D."/>
            <person name="Kubasova T."/>
            <person name="Jahodarova E."/>
            <person name="Rychlik I."/>
        </authorList>
    </citation>
    <scope>NUCLEOTIDE SEQUENCE</scope>
    <source>
        <strain evidence="2">An420c</strain>
    </source>
</reference>
<evidence type="ECO:0000313" key="3">
    <source>
        <dbReference type="Proteomes" id="UP000713880"/>
    </source>
</evidence>
<dbReference type="Proteomes" id="UP000713880">
    <property type="component" value="Unassembled WGS sequence"/>
</dbReference>
<dbReference type="PANTHER" id="PTHR34068">
    <property type="entry name" value="UPF0145 PROTEIN YBJQ"/>
    <property type="match status" value="1"/>
</dbReference>
<dbReference type="InterPro" id="IPR035439">
    <property type="entry name" value="UPF0145_dom_sf"/>
</dbReference>
<protein>
    <submittedName>
        <fullName evidence="2">YbjQ family protein</fullName>
    </submittedName>
</protein>
<dbReference type="EMBL" id="JACJLV010000027">
    <property type="protein sequence ID" value="MBM6827189.1"/>
    <property type="molecule type" value="Genomic_DNA"/>
</dbReference>
<gene>
    <name evidence="2" type="ORF">H6A13_08805</name>
</gene>